<protein>
    <recommendedName>
        <fullName evidence="4">EamA domain-containing protein</fullName>
    </recommendedName>
</protein>
<reference evidence="5 6" key="1">
    <citation type="submission" date="2018-04" db="EMBL/GenBank/DDBJ databases">
        <title>Aerococcus urinae genomes.</title>
        <authorList>
            <person name="Hilt E."/>
            <person name="Gilbert N.M."/>
            <person name="Thomas-White K."/>
            <person name="Putonti C."/>
            <person name="Lewis A.L."/>
            <person name="Visck K.L."/>
            <person name="Wolfe A.J."/>
        </authorList>
    </citation>
    <scope>NUCLEOTIDE SEQUENCE [LARGE SCALE GENOMIC DNA]</scope>
    <source>
        <strain evidence="5 6">UMB7480</strain>
    </source>
</reference>
<dbReference type="GO" id="GO:0016020">
    <property type="term" value="C:membrane"/>
    <property type="evidence" value="ECO:0007669"/>
    <property type="project" value="InterPro"/>
</dbReference>
<evidence type="ECO:0000256" key="2">
    <source>
        <dbReference type="ARBA" id="ARBA00007362"/>
    </source>
</evidence>
<feature type="transmembrane region" description="Helical" evidence="3">
    <location>
        <begin position="90"/>
        <end position="107"/>
    </location>
</feature>
<dbReference type="Pfam" id="PF00892">
    <property type="entry name" value="EamA"/>
    <property type="match status" value="2"/>
</dbReference>
<feature type="domain" description="EamA" evidence="4">
    <location>
        <begin position="154"/>
        <end position="287"/>
    </location>
</feature>
<dbReference type="SUPFAM" id="SSF103481">
    <property type="entry name" value="Multidrug resistance efflux transporter EmrE"/>
    <property type="match status" value="2"/>
</dbReference>
<sequence>MEAALFGILSALSLGTADFTARFTSRAFGVGRALLFSLALECGLLTLWASASGLRLETSWIASPAMLLYGASSTVMTLLLFWGLSRGPVSVVAPIVGAHPVLVVLLRTVTGGTISMPQALAGMVTLTGTALVGIFSRDHQSREASGNPALSGSIAIATLASFAYVAMVLSGQSAKHEFGALETLWAGKLVSLCCLLLTPVWFRAAGPGPRPNRRWFLLLALQGAMGAAGYLFLFEGSRAEGPPVVIVLSSTFAAVTVILARFVIRERISPLQWAGVAMVTLGTAWLTWQSTI</sequence>
<accession>A0A329NZ27</accession>
<name>A0A329NZ27_9LACT</name>
<keyword evidence="3" id="KW-0812">Transmembrane</keyword>
<dbReference type="PANTHER" id="PTHR22911:SF137">
    <property type="entry name" value="SOLUTE CARRIER FAMILY 35 MEMBER G2-RELATED"/>
    <property type="match status" value="1"/>
</dbReference>
<evidence type="ECO:0000256" key="3">
    <source>
        <dbReference type="SAM" id="Phobius"/>
    </source>
</evidence>
<feature type="domain" description="EamA" evidence="4">
    <location>
        <begin position="3"/>
        <end position="132"/>
    </location>
</feature>
<dbReference type="Proteomes" id="UP000251923">
    <property type="component" value="Unassembled WGS sequence"/>
</dbReference>
<dbReference type="InterPro" id="IPR000620">
    <property type="entry name" value="EamA_dom"/>
</dbReference>
<comment type="caution">
    <text evidence="5">The sequence shown here is derived from an EMBL/GenBank/DDBJ whole genome shotgun (WGS) entry which is preliminary data.</text>
</comment>
<feature type="transmembrane region" description="Helical" evidence="3">
    <location>
        <begin position="66"/>
        <end position="84"/>
    </location>
</feature>
<keyword evidence="3" id="KW-0472">Membrane</keyword>
<keyword evidence="3" id="KW-1133">Transmembrane helix</keyword>
<evidence type="ECO:0000313" key="5">
    <source>
        <dbReference type="EMBL" id="RAV76562.1"/>
    </source>
</evidence>
<feature type="transmembrane region" description="Helical" evidence="3">
    <location>
        <begin position="270"/>
        <end position="288"/>
    </location>
</feature>
<dbReference type="PANTHER" id="PTHR22911">
    <property type="entry name" value="ACYL-MALONYL CONDENSING ENZYME-RELATED"/>
    <property type="match status" value="1"/>
</dbReference>
<feature type="transmembrane region" description="Helical" evidence="3">
    <location>
        <begin position="214"/>
        <end position="233"/>
    </location>
</feature>
<dbReference type="InterPro" id="IPR037185">
    <property type="entry name" value="EmrE-like"/>
</dbReference>
<gene>
    <name evidence="5" type="ORF">DBT54_09770</name>
</gene>
<evidence type="ECO:0000256" key="1">
    <source>
        <dbReference type="ARBA" id="ARBA00004127"/>
    </source>
</evidence>
<dbReference type="AlphaFoldDB" id="A0A329NZ27"/>
<feature type="transmembrane region" description="Helical" evidence="3">
    <location>
        <begin position="33"/>
        <end position="54"/>
    </location>
</feature>
<feature type="transmembrane region" description="Helical" evidence="3">
    <location>
        <begin position="183"/>
        <end position="202"/>
    </location>
</feature>
<dbReference type="EMBL" id="QMHM01000054">
    <property type="protein sequence ID" value="RAV76562.1"/>
    <property type="molecule type" value="Genomic_DNA"/>
</dbReference>
<evidence type="ECO:0000313" key="6">
    <source>
        <dbReference type="Proteomes" id="UP000251923"/>
    </source>
</evidence>
<feature type="transmembrane region" description="Helical" evidence="3">
    <location>
        <begin position="245"/>
        <end position="264"/>
    </location>
</feature>
<organism evidence="5 6">
    <name type="scientific">Aerococcus urinae</name>
    <dbReference type="NCBI Taxonomy" id="1376"/>
    <lineage>
        <taxon>Bacteria</taxon>
        <taxon>Bacillati</taxon>
        <taxon>Bacillota</taxon>
        <taxon>Bacilli</taxon>
        <taxon>Lactobacillales</taxon>
        <taxon>Aerococcaceae</taxon>
        <taxon>Aerococcus</taxon>
    </lineage>
</organism>
<comment type="similarity">
    <text evidence="2">Belongs to the EamA transporter family.</text>
</comment>
<evidence type="ECO:0000259" key="4">
    <source>
        <dbReference type="Pfam" id="PF00892"/>
    </source>
</evidence>
<proteinExistence type="inferred from homology"/>
<comment type="subcellular location">
    <subcellularLocation>
        <location evidence="1">Endomembrane system</location>
        <topology evidence="1">Multi-pass membrane protein</topology>
    </subcellularLocation>
</comment>
<feature type="transmembrane region" description="Helical" evidence="3">
    <location>
        <begin position="119"/>
        <end position="137"/>
    </location>
</feature>
<feature type="transmembrane region" description="Helical" evidence="3">
    <location>
        <begin position="149"/>
        <end position="171"/>
    </location>
</feature>